<keyword evidence="3" id="KW-1185">Reference proteome</keyword>
<feature type="non-terminal residue" evidence="2">
    <location>
        <position position="1"/>
    </location>
</feature>
<dbReference type="Proteomes" id="UP000265520">
    <property type="component" value="Unassembled WGS sequence"/>
</dbReference>
<reference evidence="2 3" key="1">
    <citation type="journal article" date="2018" name="Front. Plant Sci.">
        <title>Red Clover (Trifolium pratense) and Zigzag Clover (T. medium) - A Picture of Genomic Similarities and Differences.</title>
        <authorList>
            <person name="Dluhosova J."/>
            <person name="Istvanek J."/>
            <person name="Nedelnik J."/>
            <person name="Repkova J."/>
        </authorList>
    </citation>
    <scope>NUCLEOTIDE SEQUENCE [LARGE SCALE GENOMIC DNA]</scope>
    <source>
        <strain evidence="3">cv. 10/8</strain>
        <tissue evidence="2">Leaf</tissue>
    </source>
</reference>
<feature type="compositionally biased region" description="Polar residues" evidence="1">
    <location>
        <begin position="64"/>
        <end position="73"/>
    </location>
</feature>
<feature type="region of interest" description="Disordered" evidence="1">
    <location>
        <begin position="47"/>
        <end position="73"/>
    </location>
</feature>
<dbReference type="AlphaFoldDB" id="A0A392UUL2"/>
<accession>A0A392UUL2</accession>
<evidence type="ECO:0000313" key="3">
    <source>
        <dbReference type="Proteomes" id="UP000265520"/>
    </source>
</evidence>
<dbReference type="EMBL" id="LXQA010883579">
    <property type="protein sequence ID" value="MCI75475.1"/>
    <property type="molecule type" value="Genomic_DNA"/>
</dbReference>
<sequence length="73" mass="8251">NREKENPLGVADDGSFSSKTVRSDLRLKQRVIRRHYGIRSIALHSSVACNRRRRRQPVRPSPPTSGSKRSGLV</sequence>
<organism evidence="2 3">
    <name type="scientific">Trifolium medium</name>
    <dbReference type="NCBI Taxonomy" id="97028"/>
    <lineage>
        <taxon>Eukaryota</taxon>
        <taxon>Viridiplantae</taxon>
        <taxon>Streptophyta</taxon>
        <taxon>Embryophyta</taxon>
        <taxon>Tracheophyta</taxon>
        <taxon>Spermatophyta</taxon>
        <taxon>Magnoliopsida</taxon>
        <taxon>eudicotyledons</taxon>
        <taxon>Gunneridae</taxon>
        <taxon>Pentapetalae</taxon>
        <taxon>rosids</taxon>
        <taxon>fabids</taxon>
        <taxon>Fabales</taxon>
        <taxon>Fabaceae</taxon>
        <taxon>Papilionoideae</taxon>
        <taxon>50 kb inversion clade</taxon>
        <taxon>NPAAA clade</taxon>
        <taxon>Hologalegina</taxon>
        <taxon>IRL clade</taxon>
        <taxon>Trifolieae</taxon>
        <taxon>Trifolium</taxon>
    </lineage>
</organism>
<comment type="caution">
    <text evidence="2">The sequence shown here is derived from an EMBL/GenBank/DDBJ whole genome shotgun (WGS) entry which is preliminary data.</text>
</comment>
<proteinExistence type="predicted"/>
<evidence type="ECO:0000313" key="2">
    <source>
        <dbReference type="EMBL" id="MCI75475.1"/>
    </source>
</evidence>
<name>A0A392UUL2_9FABA</name>
<protein>
    <submittedName>
        <fullName evidence="2">Uncharacterized protein</fullName>
    </submittedName>
</protein>
<evidence type="ECO:0000256" key="1">
    <source>
        <dbReference type="SAM" id="MobiDB-lite"/>
    </source>
</evidence>